<proteinExistence type="predicted"/>
<feature type="compositionally biased region" description="Low complexity" evidence="1">
    <location>
        <begin position="11"/>
        <end position="23"/>
    </location>
</feature>
<feature type="compositionally biased region" description="Polar residues" evidence="1">
    <location>
        <begin position="45"/>
        <end position="59"/>
    </location>
</feature>
<sequence>MSKRNRYNFRSHSMNSINSSISNRLKFSTASMTSARSRNHRSELEQNNPTTSDGDQQQNWKRRKFFNASTGLMHVDYADRSQIDPL</sequence>
<dbReference type="EMBL" id="JXLN01014179">
    <property type="protein sequence ID" value="KPM09870.1"/>
    <property type="molecule type" value="Genomic_DNA"/>
</dbReference>
<evidence type="ECO:0000256" key="1">
    <source>
        <dbReference type="SAM" id="MobiDB-lite"/>
    </source>
</evidence>
<name>A0A132AHG0_SARSC</name>
<dbReference type="OrthoDB" id="5579088at2759"/>
<evidence type="ECO:0000313" key="3">
    <source>
        <dbReference type="Proteomes" id="UP000616769"/>
    </source>
</evidence>
<comment type="caution">
    <text evidence="2">The sequence shown here is derived from an EMBL/GenBank/DDBJ whole genome shotgun (WGS) entry which is preliminary data.</text>
</comment>
<feature type="region of interest" description="Disordered" evidence="1">
    <location>
        <begin position="1"/>
        <end position="62"/>
    </location>
</feature>
<organism evidence="2 3">
    <name type="scientific">Sarcoptes scabiei</name>
    <name type="common">Itch mite</name>
    <name type="synonym">Acarus scabiei</name>
    <dbReference type="NCBI Taxonomy" id="52283"/>
    <lineage>
        <taxon>Eukaryota</taxon>
        <taxon>Metazoa</taxon>
        <taxon>Ecdysozoa</taxon>
        <taxon>Arthropoda</taxon>
        <taxon>Chelicerata</taxon>
        <taxon>Arachnida</taxon>
        <taxon>Acari</taxon>
        <taxon>Acariformes</taxon>
        <taxon>Sarcoptiformes</taxon>
        <taxon>Astigmata</taxon>
        <taxon>Psoroptidia</taxon>
        <taxon>Sarcoptoidea</taxon>
        <taxon>Sarcoptidae</taxon>
        <taxon>Sarcoptinae</taxon>
        <taxon>Sarcoptes</taxon>
    </lineage>
</organism>
<feature type="compositionally biased region" description="Polar residues" evidence="1">
    <location>
        <begin position="25"/>
        <end position="36"/>
    </location>
</feature>
<accession>A0A132AHG0</accession>
<dbReference type="VEuPathDB" id="VectorBase:SSCA007681"/>
<dbReference type="AlphaFoldDB" id="A0A132AHG0"/>
<evidence type="ECO:0000313" key="2">
    <source>
        <dbReference type="EMBL" id="KPM09870.1"/>
    </source>
</evidence>
<dbReference type="Proteomes" id="UP000616769">
    <property type="component" value="Unassembled WGS sequence"/>
</dbReference>
<protein>
    <submittedName>
        <fullName evidence="2">Uncharacterized protein</fullName>
    </submittedName>
</protein>
<gene>
    <name evidence="2" type="ORF">QR98_0084160</name>
</gene>
<reference evidence="2 3" key="1">
    <citation type="journal article" date="2015" name="Parasit. Vectors">
        <title>Draft genome of the scabies mite.</title>
        <authorList>
            <person name="Rider S.D.Jr."/>
            <person name="Morgan M.S."/>
            <person name="Arlian L.G."/>
        </authorList>
    </citation>
    <scope>NUCLEOTIDE SEQUENCE [LARGE SCALE GENOMIC DNA]</scope>
    <source>
        <strain evidence="2">Arlian Lab</strain>
    </source>
</reference>